<dbReference type="GO" id="GO:0070626">
    <property type="term" value="F:(S)-2-(5-amino-1-(5-phospho-D-ribosyl)imidazole-4-carboxamido) succinate lyase (fumarate-forming) activity"/>
    <property type="evidence" value="ECO:0007669"/>
    <property type="project" value="TreeGrafter"/>
</dbReference>
<dbReference type="Proteomes" id="UP000601435">
    <property type="component" value="Unassembled WGS sequence"/>
</dbReference>
<dbReference type="OrthoDB" id="406045at2759"/>
<keyword evidence="4" id="KW-1185">Reference proteome</keyword>
<dbReference type="GO" id="GO:0005829">
    <property type="term" value="C:cytosol"/>
    <property type="evidence" value="ECO:0007669"/>
    <property type="project" value="TreeGrafter"/>
</dbReference>
<dbReference type="InterPro" id="IPR024083">
    <property type="entry name" value="Fumarase/histidase_N"/>
</dbReference>
<dbReference type="PANTHER" id="PTHR43172:SF1">
    <property type="entry name" value="ADENYLOSUCCINATE LYASE"/>
    <property type="match status" value="1"/>
</dbReference>
<protein>
    <submittedName>
        <fullName evidence="3">ADSL protein</fullName>
    </submittedName>
</protein>
<keyword evidence="1" id="KW-0456">Lyase</keyword>
<evidence type="ECO:0000313" key="3">
    <source>
        <dbReference type="EMBL" id="CAE7931785.1"/>
    </source>
</evidence>
<evidence type="ECO:0000313" key="4">
    <source>
        <dbReference type="Proteomes" id="UP000601435"/>
    </source>
</evidence>
<organism evidence="3 4">
    <name type="scientific">Symbiodinium necroappetens</name>
    <dbReference type="NCBI Taxonomy" id="1628268"/>
    <lineage>
        <taxon>Eukaryota</taxon>
        <taxon>Sar</taxon>
        <taxon>Alveolata</taxon>
        <taxon>Dinophyceae</taxon>
        <taxon>Suessiales</taxon>
        <taxon>Symbiodiniaceae</taxon>
        <taxon>Symbiodinium</taxon>
    </lineage>
</organism>
<comment type="caution">
    <text evidence="3">The sequence shown here is derived from an EMBL/GenBank/DDBJ whole genome shotgun (WGS) entry which is preliminary data.</text>
</comment>
<accession>A0A813C1X1</accession>
<dbReference type="Gene3D" id="1.10.275.10">
    <property type="entry name" value="Fumarase/aspartase (N-terminal domain)"/>
    <property type="match status" value="1"/>
</dbReference>
<dbReference type="InterPro" id="IPR022761">
    <property type="entry name" value="Fumarate_lyase_N"/>
</dbReference>
<dbReference type="Pfam" id="PF00206">
    <property type="entry name" value="Lyase_1"/>
    <property type="match status" value="1"/>
</dbReference>
<dbReference type="InterPro" id="IPR008948">
    <property type="entry name" value="L-Aspartase-like"/>
</dbReference>
<dbReference type="SUPFAM" id="SSF48557">
    <property type="entry name" value="L-aspartase-like"/>
    <property type="match status" value="2"/>
</dbReference>
<sequence>MQRIWSDSHRFGLWRKIWLAVAEAQHEMGLPVTKEQVEELRTNLDITDADIDRAKEIERELRHDVMSHVHAWGEKCPNAKGIIHLGMTSQDVNDNAELWQINKALKVIHRKLAQLELACGVFGMTWKSTPTLAFTHYQPAQPTTLGRRAAQWAFDLHVSSFTPYDEYPLPIRGVRGATGTMASYLSLFDNDAEKARRLDANVVRRLRAEIDEQQKFPYDLQARTHQIEQNEKWRADAVKEGNDARADHFAEQIEQLSSMTDEDYAHGIFECGHSNYAFELTTQTYPRVFDAQVVSGLASIACVLHKMATDIRLLSNRKTAATQWLERTLDDSANRRLTLPEAFLALDGCLDIMRNVISGLVVHEKTIEKNLMAELPFMASENLMMEAVKLGRDRQEVHEAIRLH</sequence>
<evidence type="ECO:0000256" key="1">
    <source>
        <dbReference type="ARBA" id="ARBA00023239"/>
    </source>
</evidence>
<dbReference type="Gene3D" id="1.20.200.10">
    <property type="entry name" value="Fumarase/aspartase (Central domain)"/>
    <property type="match status" value="2"/>
</dbReference>
<dbReference type="AlphaFoldDB" id="A0A813C1X1"/>
<feature type="non-terminal residue" evidence="3">
    <location>
        <position position="1"/>
    </location>
</feature>
<evidence type="ECO:0000259" key="2">
    <source>
        <dbReference type="Pfam" id="PF00206"/>
    </source>
</evidence>
<dbReference type="PANTHER" id="PTHR43172">
    <property type="entry name" value="ADENYLOSUCCINATE LYASE"/>
    <property type="match status" value="1"/>
</dbReference>
<dbReference type="GO" id="GO:0044208">
    <property type="term" value="P:'de novo' AMP biosynthetic process"/>
    <property type="evidence" value="ECO:0007669"/>
    <property type="project" value="TreeGrafter"/>
</dbReference>
<gene>
    <name evidence="3" type="primary">ADSL</name>
    <name evidence="3" type="ORF">SNEC2469_LOCUS32448</name>
</gene>
<dbReference type="EMBL" id="CAJNJA010082177">
    <property type="protein sequence ID" value="CAE7931785.1"/>
    <property type="molecule type" value="Genomic_DNA"/>
</dbReference>
<reference evidence="3" key="1">
    <citation type="submission" date="2021-02" db="EMBL/GenBank/DDBJ databases">
        <authorList>
            <person name="Dougan E. K."/>
            <person name="Rhodes N."/>
            <person name="Thang M."/>
            <person name="Chan C."/>
        </authorList>
    </citation>
    <scope>NUCLEOTIDE SEQUENCE</scope>
</reference>
<proteinExistence type="predicted"/>
<dbReference type="Gene3D" id="1.10.40.30">
    <property type="entry name" value="Fumarase/aspartase (C-terminal domain)"/>
    <property type="match status" value="1"/>
</dbReference>
<name>A0A813C1X1_9DINO</name>
<feature type="domain" description="Fumarate lyase N-terminal" evidence="2">
    <location>
        <begin position="21"/>
        <end position="153"/>
    </location>
</feature>
<dbReference type="GO" id="GO:0004018">
    <property type="term" value="F:N6-(1,2-dicarboxyethyl)AMP AMP-lyase (fumarate-forming) activity"/>
    <property type="evidence" value="ECO:0007669"/>
    <property type="project" value="TreeGrafter"/>
</dbReference>